<dbReference type="AlphaFoldDB" id="A0A9X0DIQ5"/>
<sequence length="136" mass="15396">MKEPIANTFADRLRKAERVYPLNKRHQESAAKSWTLGVFVQTGKLLVSRTEISRPFSTIPLSLRVQQFYTCYKEGFCRGATAALDSHMDAVKHYERQKFEMWKVGGEKSEDTQVKKILNKVVQSSCSGTRHAGGKG</sequence>
<name>A0A9X0DIQ5_9HELO</name>
<gene>
    <name evidence="1" type="ORF">OCU04_008816</name>
</gene>
<protein>
    <submittedName>
        <fullName evidence="1">Uncharacterized protein</fullName>
    </submittedName>
</protein>
<evidence type="ECO:0000313" key="1">
    <source>
        <dbReference type="EMBL" id="KAJ8062268.1"/>
    </source>
</evidence>
<comment type="caution">
    <text evidence="1">The sequence shown here is derived from an EMBL/GenBank/DDBJ whole genome shotgun (WGS) entry which is preliminary data.</text>
</comment>
<reference evidence="1" key="1">
    <citation type="submission" date="2022-11" db="EMBL/GenBank/DDBJ databases">
        <title>Genome Resource of Sclerotinia nivalis Strain SnTB1, a Plant Pathogen Isolated from American Ginseng.</title>
        <authorList>
            <person name="Fan S."/>
        </authorList>
    </citation>
    <scope>NUCLEOTIDE SEQUENCE</scope>
    <source>
        <strain evidence="1">SnTB1</strain>
    </source>
</reference>
<keyword evidence="2" id="KW-1185">Reference proteome</keyword>
<evidence type="ECO:0000313" key="2">
    <source>
        <dbReference type="Proteomes" id="UP001152300"/>
    </source>
</evidence>
<organism evidence="1 2">
    <name type="scientific">Sclerotinia nivalis</name>
    <dbReference type="NCBI Taxonomy" id="352851"/>
    <lineage>
        <taxon>Eukaryota</taxon>
        <taxon>Fungi</taxon>
        <taxon>Dikarya</taxon>
        <taxon>Ascomycota</taxon>
        <taxon>Pezizomycotina</taxon>
        <taxon>Leotiomycetes</taxon>
        <taxon>Helotiales</taxon>
        <taxon>Sclerotiniaceae</taxon>
        <taxon>Sclerotinia</taxon>
    </lineage>
</organism>
<dbReference type="Proteomes" id="UP001152300">
    <property type="component" value="Unassembled WGS sequence"/>
</dbReference>
<proteinExistence type="predicted"/>
<dbReference type="EMBL" id="JAPEIS010000010">
    <property type="protein sequence ID" value="KAJ8062268.1"/>
    <property type="molecule type" value="Genomic_DNA"/>
</dbReference>
<accession>A0A9X0DIQ5</accession>